<proteinExistence type="predicted"/>
<evidence type="ECO:0000259" key="1">
    <source>
        <dbReference type="Pfam" id="PF00646"/>
    </source>
</evidence>
<dbReference type="CDD" id="cd22162">
    <property type="entry name" value="F-box_AtSKIP3-like"/>
    <property type="match status" value="1"/>
</dbReference>
<dbReference type="Pfam" id="PF00646">
    <property type="entry name" value="F-box"/>
    <property type="match status" value="1"/>
</dbReference>
<reference evidence="2" key="2">
    <citation type="journal article" date="2014" name="Nature">
        <title>The genome of Eucalyptus grandis.</title>
        <authorList>
            <person name="Myburg A.A."/>
            <person name="Grattapaglia D."/>
            <person name="Tuskan G.A."/>
            <person name="Hellsten U."/>
            <person name="Hayes R.D."/>
            <person name="Grimwood J."/>
            <person name="Jenkins J."/>
            <person name="Lindquist E."/>
            <person name="Tice H."/>
            <person name="Bauer D."/>
            <person name="Goodstein D.M."/>
            <person name="Dubchak I."/>
            <person name="Poliakov A."/>
            <person name="Mizrachi E."/>
            <person name="Kullan A.R."/>
            <person name="Hussey S.G."/>
            <person name="Pinard D."/>
            <person name="van der Merwe K."/>
            <person name="Singh P."/>
            <person name="van Jaarsveld I."/>
            <person name="Silva-Junior O.B."/>
            <person name="Togawa R.C."/>
            <person name="Pappas M.R."/>
            <person name="Faria D.A."/>
            <person name="Sansaloni C.P."/>
            <person name="Petroli C.D."/>
            <person name="Yang X."/>
            <person name="Ranjan P."/>
            <person name="Tschaplinski T.J."/>
            <person name="Ye C.Y."/>
            <person name="Li T."/>
            <person name="Sterck L."/>
            <person name="Vanneste K."/>
            <person name="Murat F."/>
            <person name="Soler M."/>
            <person name="Clemente H.S."/>
            <person name="Saidi N."/>
            <person name="Cassan-Wang H."/>
            <person name="Dunand C."/>
            <person name="Hefer C.A."/>
            <person name="Bornberg-Bauer E."/>
            <person name="Kersting A.R."/>
            <person name="Vining K."/>
            <person name="Amarasinghe V."/>
            <person name="Ranik M."/>
            <person name="Naithani S."/>
            <person name="Elser J."/>
            <person name="Boyd A.E."/>
            <person name="Liston A."/>
            <person name="Spatafora J.W."/>
            <person name="Dharmwardhana P."/>
            <person name="Raja R."/>
            <person name="Sullivan C."/>
            <person name="Romanel E."/>
            <person name="Alves-Ferreira M."/>
            <person name="Kulheim C."/>
            <person name="Foley W."/>
            <person name="Carocha V."/>
            <person name="Paiva J."/>
            <person name="Kudrna D."/>
            <person name="Brommonschenkel S.H."/>
            <person name="Pasquali G."/>
            <person name="Byrne M."/>
            <person name="Rigault P."/>
            <person name="Tibbits J."/>
            <person name="Spokevicius A."/>
            <person name="Jones R.C."/>
            <person name="Steane D.A."/>
            <person name="Vaillancourt R.E."/>
            <person name="Potts B.M."/>
            <person name="Joubert F."/>
            <person name="Barry K."/>
            <person name="Pappas G.J."/>
            <person name="Strauss S.H."/>
            <person name="Jaiswal P."/>
            <person name="Grima-Pettenati J."/>
            <person name="Salse J."/>
            <person name="Van de Peer Y."/>
            <person name="Rokhsar D.S."/>
            <person name="Schmutz J."/>
        </authorList>
    </citation>
    <scope>NUCLEOTIDE SEQUENCE</scope>
    <source>
        <tissue evidence="2">Leaf extractions</tissue>
    </source>
</reference>
<dbReference type="InParanoid" id="A0A058ZUI8"/>
<dbReference type="AlphaFoldDB" id="A0A058ZUI8"/>
<evidence type="ECO:0000313" key="4">
    <source>
        <dbReference type="Proteomes" id="UP000030711"/>
    </source>
</evidence>
<dbReference type="InterPro" id="IPR025886">
    <property type="entry name" value="PP2-like"/>
</dbReference>
<dbReference type="STRING" id="71139.A0A058ZUI8"/>
<feature type="domain" description="F-box" evidence="1">
    <location>
        <begin position="16"/>
        <end position="56"/>
    </location>
</feature>
<dbReference type="Pfam" id="PF14299">
    <property type="entry name" value="PP2"/>
    <property type="match status" value="1"/>
</dbReference>
<keyword evidence="4" id="KW-1185">Reference proteome</keyword>
<accession>A0A058ZUI8</accession>
<dbReference type="Gramene" id="KCW45031">
    <property type="protein sequence ID" value="KCW45031"/>
    <property type="gene ID" value="EUGRSUZ_L01379"/>
</dbReference>
<dbReference type="InterPro" id="IPR036047">
    <property type="entry name" value="F-box-like_dom_sf"/>
</dbReference>
<dbReference type="Proteomes" id="UP000030711">
    <property type="component" value="Unassembled WGS sequence"/>
</dbReference>
<gene>
    <name evidence="3" type="ORF">EUGRSUZ_L01379</name>
</gene>
<dbReference type="InterPro" id="IPR001810">
    <property type="entry name" value="F-box_dom"/>
</dbReference>
<dbReference type="OMA" id="PVEDEGY"/>
<reference evidence="2" key="4">
    <citation type="submission" date="2023-07" db="EMBL/GenBank/DDBJ databases">
        <authorList>
            <person name="Myburg A.A."/>
            <person name="Grattapaglia D."/>
            <person name="Tuskan G.A."/>
            <person name="Hellsten U."/>
            <person name="Hayes R.D."/>
            <person name="Grimwood J."/>
            <person name="Jenkins J."/>
            <person name="Lindquist E."/>
            <person name="Tice H."/>
            <person name="Bauer D."/>
            <person name="Goodstein D.M."/>
            <person name="Dubchak I."/>
            <person name="Poliakov A."/>
            <person name="Mizrachi E."/>
            <person name="Kullan A.R."/>
            <person name="Hussey S.G."/>
            <person name="Pinard D."/>
            <person name="Van D.M."/>
            <person name="Singh P."/>
            <person name="Van J.I."/>
            <person name="Silva-Junior O.B."/>
            <person name="Togawa R.C."/>
            <person name="Pappas M.R."/>
            <person name="Faria D.A."/>
            <person name="Sansaloni C.P."/>
            <person name="Petroli C.D."/>
            <person name="Yang X."/>
            <person name="Ranjan P."/>
            <person name="Tschaplinski T.J."/>
            <person name="Ye C.Y."/>
            <person name="Li T."/>
            <person name="Sterck L."/>
            <person name="Vanneste K."/>
            <person name="Murat F."/>
            <person name="Soler M."/>
            <person name="Clemente H.S."/>
            <person name="Saidi N."/>
            <person name="Cassan-Wang H."/>
            <person name="Dunand C."/>
            <person name="Hefer C.A."/>
            <person name="Bornberg-Bauer E."/>
            <person name="Kersting A.R."/>
            <person name="Vining K."/>
            <person name="Amarasinghe V."/>
            <person name="Ranik M."/>
            <person name="Naithani S."/>
            <person name="Elser J."/>
            <person name="Boyd A.E."/>
            <person name="Liston A."/>
            <person name="Spatafora J.W."/>
            <person name="Dharmwardhana P."/>
            <person name="Raja R."/>
            <person name="Sullivan C."/>
            <person name="Romanel E."/>
            <person name="Alves-Ferreira M."/>
            <person name="Kulheim C."/>
            <person name="Foley W."/>
            <person name="Carocha V."/>
            <person name="Paiva J."/>
            <person name="Kudrna D."/>
            <person name="Brommonschenkel S.H."/>
            <person name="Pasquali G."/>
            <person name="Byrne M."/>
            <person name="Rigault P."/>
            <person name="Tibbits J."/>
            <person name="Spokevicius A."/>
            <person name="Jones R.C."/>
            <person name="Steane D.A."/>
            <person name="Vaillancourt R.E."/>
            <person name="Potts B.M."/>
            <person name="Joubert F."/>
            <person name="Barry K."/>
            <person name="Pappas G.J."/>
            <person name="Strauss S.H."/>
            <person name="Jaiswal P."/>
            <person name="Grima-Pettenati J."/>
            <person name="Salse J."/>
            <person name="Van D.P."/>
            <person name="Rokhsar D.S."/>
            <person name="Schmutz J."/>
        </authorList>
    </citation>
    <scope>NUCLEOTIDE SEQUENCE</scope>
    <source>
        <tissue evidence="2">Leaf extractions</tissue>
    </source>
</reference>
<organism evidence="3">
    <name type="scientific">Eucalyptus grandis</name>
    <name type="common">Flooded gum</name>
    <dbReference type="NCBI Taxonomy" id="71139"/>
    <lineage>
        <taxon>Eukaryota</taxon>
        <taxon>Viridiplantae</taxon>
        <taxon>Streptophyta</taxon>
        <taxon>Embryophyta</taxon>
        <taxon>Tracheophyta</taxon>
        <taxon>Spermatophyta</taxon>
        <taxon>Magnoliopsida</taxon>
        <taxon>eudicotyledons</taxon>
        <taxon>Gunneridae</taxon>
        <taxon>Pentapetalae</taxon>
        <taxon>rosids</taxon>
        <taxon>malvids</taxon>
        <taxon>Myrtales</taxon>
        <taxon>Myrtaceae</taxon>
        <taxon>Myrtoideae</taxon>
        <taxon>Eucalypteae</taxon>
        <taxon>Eucalyptus</taxon>
    </lineage>
</organism>
<protein>
    <recommendedName>
        <fullName evidence="1">F-box domain-containing protein</fullName>
    </recommendedName>
</protein>
<reference evidence="3" key="1">
    <citation type="submission" date="2013-07" db="EMBL/GenBank/DDBJ databases">
        <title>The genome of Eucalyptus grandis.</title>
        <authorList>
            <person name="Schmutz J."/>
            <person name="Hayes R."/>
            <person name="Myburg A."/>
            <person name="Tuskan G."/>
            <person name="Grattapaglia D."/>
            <person name="Rokhsar D.S."/>
        </authorList>
    </citation>
    <scope>NUCLEOTIDE SEQUENCE</scope>
    <source>
        <tissue evidence="3">Leaf extractions</tissue>
    </source>
</reference>
<dbReference type="PANTHER" id="PTHR32278:SF143">
    <property type="entry name" value="F-BOX PROTEIN PP2-B1"/>
    <property type="match status" value="1"/>
</dbReference>
<reference evidence="2" key="3">
    <citation type="submission" date="2023-04" db="EMBL/GenBank/DDBJ databases">
        <title>WGS assembly of Eucalyptus grandis.</title>
        <authorList>
            <person name="Myburg A."/>
            <person name="Grattapaglia D."/>
            <person name="Tuskan G."/>
            <person name="Hellsten U."/>
            <person name="Hayes R."/>
            <person name="Grimwood J."/>
            <person name="Jenkins J."/>
            <person name="Lindquist E."/>
            <person name="Tice H."/>
            <person name="Bauer D."/>
            <person name="Goodstein D."/>
            <person name="Dubchak I."/>
            <person name="Poliakov A."/>
            <person name="Mizrachi E."/>
            <person name="Kullan A."/>
            <person name="Hussey S."/>
            <person name="Pinard D."/>
            <person name="Van D."/>
            <person name="Singh P."/>
            <person name="Van J."/>
            <person name="Silva-Junior O."/>
            <person name="Togawa R."/>
            <person name="Pappas M."/>
            <person name="Faria D."/>
            <person name="Sansaloni C."/>
            <person name="Petroli C."/>
            <person name="Yang X."/>
            <person name="Ranjan P."/>
            <person name="Tschaplinski T."/>
            <person name="Ye C."/>
            <person name="Li T."/>
            <person name="Sterck L."/>
            <person name="Vanneste K."/>
            <person name="Murat F."/>
            <person name="Soler M."/>
            <person name="Clemente H."/>
            <person name="Saidi N."/>
            <person name="Cassan-Wang H."/>
            <person name="Dunand C."/>
            <person name="Hefer C."/>
            <person name="Bornberg-Bauer E."/>
            <person name="Kersting A."/>
            <person name="Vining K."/>
            <person name="Amarasinghe V."/>
            <person name="Ranik M."/>
            <person name="Naithani S."/>
            <person name="Elser J."/>
            <person name="Boyd A."/>
            <person name="Liston A."/>
            <person name="Spatafora J."/>
            <person name="Dharmwardhana P."/>
            <person name="Raja R."/>
            <person name="Sullivan C."/>
            <person name="Romanel E."/>
            <person name="Alves-Ferreira M."/>
            <person name="Kulheim C."/>
            <person name="Foley W."/>
            <person name="Carocha V."/>
            <person name="Paiva J."/>
            <person name="Kudrna D."/>
            <person name="Brommonschenkel S."/>
            <person name="Pasquali G."/>
            <person name="Byrne M."/>
            <person name="Rigault P."/>
            <person name="Tibbits J."/>
            <person name="Spokevicius A."/>
            <person name="Jones R."/>
            <person name="Steane D."/>
            <person name="Vaillancourt R."/>
            <person name="Potts B."/>
            <person name="Joubert F."/>
            <person name="Barry K."/>
            <person name="Pappas G."/>
            <person name="Strauss S."/>
            <person name="Jaiswal P."/>
            <person name="Grima-Pettenati J."/>
            <person name="Salse J."/>
            <person name="Van D."/>
            <person name="Rokhsar D."/>
            <person name="Schmutz J."/>
        </authorList>
    </citation>
    <scope>NUCLEOTIDE SEQUENCE</scope>
    <source>
        <tissue evidence="2">Leaf extractions</tissue>
    </source>
</reference>
<evidence type="ECO:0000313" key="2">
    <source>
        <dbReference type="EMBL" id="KAK2632575.1"/>
    </source>
</evidence>
<dbReference type="EMBL" id="KK198948">
    <property type="protein sequence ID" value="KCW45031.1"/>
    <property type="molecule type" value="Genomic_DNA"/>
</dbReference>
<evidence type="ECO:0000313" key="3">
    <source>
        <dbReference type="EMBL" id="KCW45031.1"/>
    </source>
</evidence>
<sequence>MDFSNTEAKRRNGPDFSALPEGCIARVVSLTSPADACRLATLSPAFKSACDSDVVWASFLPPERPQTVSRSVSSLKELYFSLCDYPILIGDGKMSFSLDRHSGKKCIMLSARALSIIWGDTPIHWSWTCMPISRGRISSCMLSPGTHYAAYLVFKITPTSYGFELLPVEVGVGFTGDDAGKHERSVYFFGENHTRRRRTRRKHAGRSLMLAPAEGSGNYPKERRDGWSEIELGEFLTKEGQDGEVEMRVMETKRGNWKAGLVVEGIEVRPKDEK</sequence>
<dbReference type="PANTHER" id="PTHR32278">
    <property type="entry name" value="F-BOX DOMAIN-CONTAINING PROTEIN"/>
    <property type="match status" value="1"/>
</dbReference>
<dbReference type="FunCoup" id="A0A058ZUI8">
    <property type="interactions" value="1027"/>
</dbReference>
<name>A0A058ZUI8_EUCGR</name>
<dbReference type="SUPFAM" id="SSF81383">
    <property type="entry name" value="F-box domain"/>
    <property type="match status" value="1"/>
</dbReference>
<dbReference type="EMBL" id="MU848432">
    <property type="protein sequence ID" value="KAK2632575.1"/>
    <property type="molecule type" value="Genomic_DNA"/>
</dbReference>